<evidence type="ECO:0000256" key="1">
    <source>
        <dbReference type="ARBA" id="ARBA00023125"/>
    </source>
</evidence>
<proteinExistence type="predicted"/>
<dbReference type="InterPro" id="IPR009057">
    <property type="entry name" value="Homeodomain-like_sf"/>
</dbReference>
<dbReference type="AlphaFoldDB" id="A0A2P6FHA5"/>
<reference evidence="5" key="2">
    <citation type="journal article" date="2018" name="Nat. Commun.">
        <title>Extreme sensitivity to ultraviolet light in the fungal pathogen causing white-nose syndrome of bats.</title>
        <authorList>
            <person name="Palmer J.M."/>
            <person name="Drees K.P."/>
            <person name="Foster J.T."/>
            <person name="Lindner D.L."/>
        </authorList>
    </citation>
    <scope>NUCLEOTIDE SEQUENCE [LARGE SCALE GENOMIC DNA]</scope>
    <source>
        <strain evidence="5">UAMH 10579</strain>
    </source>
</reference>
<dbReference type="EMBL" id="KV460276">
    <property type="protein sequence ID" value="PQM43948.1"/>
    <property type="molecule type" value="Genomic_DNA"/>
</dbReference>
<accession>A0A2P6FHA5</accession>
<dbReference type="Proteomes" id="UP000091956">
    <property type="component" value="Unassembled WGS sequence"/>
</dbReference>
<protein>
    <recommendedName>
        <fullName evidence="3">HTH CENPB-type domain-containing protein</fullName>
    </recommendedName>
</protein>
<evidence type="ECO:0000313" key="5">
    <source>
        <dbReference type="Proteomes" id="UP000091956"/>
    </source>
</evidence>
<dbReference type="Gene3D" id="1.10.10.60">
    <property type="entry name" value="Homeodomain-like"/>
    <property type="match status" value="1"/>
</dbReference>
<dbReference type="SMART" id="SM00674">
    <property type="entry name" value="CENPB"/>
    <property type="match status" value="1"/>
</dbReference>
<dbReference type="PROSITE" id="PS51253">
    <property type="entry name" value="HTH_CENPB"/>
    <property type="match status" value="1"/>
</dbReference>
<dbReference type="GO" id="GO:0003677">
    <property type="term" value="F:DNA binding"/>
    <property type="evidence" value="ECO:0007669"/>
    <property type="project" value="UniProtKB-KW"/>
</dbReference>
<reference evidence="4 5" key="1">
    <citation type="submission" date="2016-03" db="EMBL/GenBank/DDBJ databases">
        <title>Comparative genomics of Pseudogymnoascus destructans, the fungus causing white-nose syndrome of bats.</title>
        <authorList>
            <person name="Palmer J.M."/>
            <person name="Drees K.P."/>
            <person name="Foster J.T."/>
            <person name="Lindner D.L."/>
        </authorList>
    </citation>
    <scope>NUCLEOTIDE SEQUENCE [LARGE SCALE GENOMIC DNA]</scope>
    <source>
        <strain evidence="4 5">UAMH 10579</strain>
    </source>
</reference>
<dbReference type="InterPro" id="IPR007889">
    <property type="entry name" value="HTH_Psq"/>
</dbReference>
<organism evidence="4 5">
    <name type="scientific">Pseudogymnoascus verrucosus</name>
    <dbReference type="NCBI Taxonomy" id="342668"/>
    <lineage>
        <taxon>Eukaryota</taxon>
        <taxon>Fungi</taxon>
        <taxon>Dikarya</taxon>
        <taxon>Ascomycota</taxon>
        <taxon>Pezizomycotina</taxon>
        <taxon>Leotiomycetes</taxon>
        <taxon>Thelebolales</taxon>
        <taxon>Thelebolaceae</taxon>
        <taxon>Pseudogymnoascus</taxon>
    </lineage>
</organism>
<sequence length="162" mass="18667">MPRPTQAKSSNQEDRILLAMQAIKQGQFQSVRVAAASYDIPRTTLRRRIQGMTSRRDSTPNLQKLTPYEESALVQYILDLDSRGFPPRPQAVQEMADLLLSERGESPVGKNWATGFITRRTEIKSKFSRKYDYKRAKCEDPKIIQEWFSLVRNTVAKYGILE</sequence>
<evidence type="ECO:0000256" key="2">
    <source>
        <dbReference type="ARBA" id="ARBA00023242"/>
    </source>
</evidence>
<dbReference type="InterPro" id="IPR006600">
    <property type="entry name" value="HTH_CenpB_DNA-bd_dom"/>
</dbReference>
<keyword evidence="5" id="KW-1185">Reference proteome</keyword>
<dbReference type="STRING" id="342668.A0A2P6FHA5"/>
<dbReference type="RefSeq" id="XP_059320275.1">
    <property type="nucleotide sequence ID" value="XM_059464292.1"/>
</dbReference>
<dbReference type="Pfam" id="PF03221">
    <property type="entry name" value="HTH_Tnp_Tc5"/>
    <property type="match status" value="1"/>
</dbReference>
<evidence type="ECO:0000259" key="3">
    <source>
        <dbReference type="PROSITE" id="PS51253"/>
    </source>
</evidence>
<dbReference type="SUPFAM" id="SSF46689">
    <property type="entry name" value="Homeodomain-like"/>
    <property type="match status" value="1"/>
</dbReference>
<dbReference type="GeneID" id="84234386"/>
<name>A0A2P6FHA5_9PEZI</name>
<keyword evidence="1" id="KW-0238">DNA-binding</keyword>
<evidence type="ECO:0000313" key="4">
    <source>
        <dbReference type="EMBL" id="PQM43948.1"/>
    </source>
</evidence>
<gene>
    <name evidence="4" type="ORF">VE01_10844</name>
</gene>
<feature type="domain" description="HTH CENPB-type" evidence="3">
    <location>
        <begin position="57"/>
        <end position="126"/>
    </location>
</feature>
<keyword evidence="2" id="KW-0539">Nucleus</keyword>
<dbReference type="Pfam" id="PF05225">
    <property type="entry name" value="HTH_psq"/>
    <property type="match status" value="1"/>
</dbReference>